<evidence type="ECO:0000256" key="6">
    <source>
        <dbReference type="ARBA" id="ARBA00022840"/>
    </source>
</evidence>
<evidence type="ECO:0000256" key="3">
    <source>
        <dbReference type="ARBA" id="ARBA00022679"/>
    </source>
</evidence>
<feature type="domain" description="Protein kinase" evidence="10">
    <location>
        <begin position="73"/>
        <end position="337"/>
    </location>
</feature>
<dbReference type="SUPFAM" id="SSF56112">
    <property type="entry name" value="Protein kinase-like (PK-like)"/>
    <property type="match status" value="1"/>
</dbReference>
<dbReference type="KEGG" id="salw:CP975_34180"/>
<protein>
    <recommendedName>
        <fullName evidence="1">non-specific serine/threonine protein kinase</fullName>
        <ecNumber evidence="1">2.7.11.1</ecNumber>
    </recommendedName>
</protein>
<dbReference type="Pfam" id="PF00069">
    <property type="entry name" value="Pkinase"/>
    <property type="match status" value="1"/>
</dbReference>
<feature type="region of interest" description="Disordered" evidence="8">
    <location>
        <begin position="1"/>
        <end position="23"/>
    </location>
</feature>
<reference evidence="11 12" key="1">
    <citation type="submission" date="2017-09" db="EMBL/GenBank/DDBJ databases">
        <authorList>
            <person name="Lee N."/>
            <person name="Cho B.-K."/>
        </authorList>
    </citation>
    <scope>NUCLEOTIDE SEQUENCE [LARGE SCALE GENOMIC DNA]</scope>
    <source>
        <strain evidence="11 12">ATCC 12461</strain>
    </source>
</reference>
<dbReference type="AlphaFoldDB" id="A0A5J6HY22"/>
<keyword evidence="12" id="KW-1185">Reference proteome</keyword>
<dbReference type="EMBL" id="CP023695">
    <property type="protein sequence ID" value="QEV21897.1"/>
    <property type="molecule type" value="Genomic_DNA"/>
</dbReference>
<evidence type="ECO:0000259" key="10">
    <source>
        <dbReference type="PROSITE" id="PS50011"/>
    </source>
</evidence>
<evidence type="ECO:0000256" key="5">
    <source>
        <dbReference type="ARBA" id="ARBA00022777"/>
    </source>
</evidence>
<keyword evidence="6 7" id="KW-0067">ATP-binding</keyword>
<dbReference type="Gene3D" id="3.30.200.20">
    <property type="entry name" value="Phosphorylase Kinase, domain 1"/>
    <property type="match status" value="1"/>
</dbReference>
<keyword evidence="9" id="KW-1133">Transmembrane helix</keyword>
<dbReference type="GO" id="GO:0005524">
    <property type="term" value="F:ATP binding"/>
    <property type="evidence" value="ECO:0007669"/>
    <property type="project" value="UniProtKB-UniRule"/>
</dbReference>
<name>A0A5J6HY22_STRAD</name>
<organism evidence="11 12">
    <name type="scientific">Streptomyces alboniger</name>
    <dbReference type="NCBI Taxonomy" id="132473"/>
    <lineage>
        <taxon>Bacteria</taxon>
        <taxon>Bacillati</taxon>
        <taxon>Actinomycetota</taxon>
        <taxon>Actinomycetes</taxon>
        <taxon>Kitasatosporales</taxon>
        <taxon>Streptomycetaceae</taxon>
        <taxon>Streptomyces</taxon>
        <taxon>Streptomyces aurantiacus group</taxon>
    </lineage>
</organism>
<evidence type="ECO:0000256" key="1">
    <source>
        <dbReference type="ARBA" id="ARBA00012513"/>
    </source>
</evidence>
<keyword evidence="9" id="KW-0472">Membrane</keyword>
<dbReference type="InterPro" id="IPR008271">
    <property type="entry name" value="Ser/Thr_kinase_AS"/>
</dbReference>
<dbReference type="OrthoDB" id="9762169at2"/>
<dbReference type="InterPro" id="IPR000719">
    <property type="entry name" value="Prot_kinase_dom"/>
</dbReference>
<dbReference type="GO" id="GO:0004674">
    <property type="term" value="F:protein serine/threonine kinase activity"/>
    <property type="evidence" value="ECO:0007669"/>
    <property type="project" value="UniProtKB-KW"/>
</dbReference>
<dbReference type="PANTHER" id="PTHR43289:SF6">
    <property type="entry name" value="SERINE_THREONINE-PROTEIN KINASE NEKL-3"/>
    <property type="match status" value="1"/>
</dbReference>
<dbReference type="InterPro" id="IPR024520">
    <property type="entry name" value="DUF3558"/>
</dbReference>
<feature type="transmembrane region" description="Helical" evidence="9">
    <location>
        <begin position="363"/>
        <end position="386"/>
    </location>
</feature>
<feature type="binding site" evidence="7">
    <location>
        <position position="102"/>
    </location>
    <ligand>
        <name>ATP</name>
        <dbReference type="ChEBI" id="CHEBI:30616"/>
    </ligand>
</feature>
<evidence type="ECO:0000256" key="2">
    <source>
        <dbReference type="ARBA" id="ARBA00022527"/>
    </source>
</evidence>
<dbReference type="PROSITE" id="PS00108">
    <property type="entry name" value="PROTEIN_KINASE_ST"/>
    <property type="match status" value="1"/>
</dbReference>
<evidence type="ECO:0000256" key="8">
    <source>
        <dbReference type="SAM" id="MobiDB-lite"/>
    </source>
</evidence>
<keyword evidence="3" id="KW-0808">Transferase</keyword>
<evidence type="ECO:0000256" key="4">
    <source>
        <dbReference type="ARBA" id="ARBA00022741"/>
    </source>
</evidence>
<dbReference type="PROSITE" id="PS00107">
    <property type="entry name" value="PROTEIN_KINASE_ATP"/>
    <property type="match status" value="1"/>
</dbReference>
<feature type="compositionally biased region" description="Low complexity" evidence="8">
    <location>
        <begin position="402"/>
        <end position="439"/>
    </location>
</feature>
<dbReference type="InterPro" id="IPR011009">
    <property type="entry name" value="Kinase-like_dom_sf"/>
</dbReference>
<evidence type="ECO:0000313" key="12">
    <source>
        <dbReference type="Proteomes" id="UP000326553"/>
    </source>
</evidence>
<dbReference type="InterPro" id="IPR017441">
    <property type="entry name" value="Protein_kinase_ATP_BS"/>
</dbReference>
<sequence>MWFPGPPVRPVSGSARAMSPGSGVGIGNCGSGGLREARGNELVARLVTGRETQDRGIAMPQGAGPGRIVAGRYRLVETLGSGGFGTVWRAHDQESDADVALKEILLPAASGAERAKWLERAEREARHAVELQAHPNILAVHGVIIEDETPWILMELVVGCSLAQRLDDQRSLPPAQVATIAVGLLSALDAAHAAGIVHRDVKPSNVMLTDDGRVLLADFGIATRSTDTALTTTGTFLGSAEYTAPERAQGQDGNAASDLFSVGVTLYQSVEGVSPFRRDLPMGSLYATVNEAPPPMAQAGALEPLITRLLDKDSLRRPTAGQALAILRGTRTVEAIVVRTPTVRSDVQPEHQSAVRRASRLGIVWAGGLTAAALATVIALFAGSVFGDGSRADAKGAPPTSPDNTTSTATPATTPTTTPTEAPTTTTPTETQAPSSPTAVPLSSLPKPCSVLSASVRTRFSMGTPDPAADNSGVRQCSWHSVYKGHDYGIVLQYLATDSVDAWAGSASPVSIPGLSGAMEHIGTAANEDPGSCAIWWPTSFGSIGVIVVDSIAKDSQKACTTAESFVTAAAPDMPS</sequence>
<dbReference type="Pfam" id="PF12079">
    <property type="entry name" value="DUF3558"/>
    <property type="match status" value="1"/>
</dbReference>
<dbReference type="PANTHER" id="PTHR43289">
    <property type="entry name" value="MITOGEN-ACTIVATED PROTEIN KINASE KINASE KINASE 20-RELATED"/>
    <property type="match status" value="1"/>
</dbReference>
<feature type="region of interest" description="Disordered" evidence="8">
    <location>
        <begin position="391"/>
        <end position="444"/>
    </location>
</feature>
<keyword evidence="9" id="KW-0812">Transmembrane</keyword>
<dbReference type="PROSITE" id="PS50011">
    <property type="entry name" value="PROTEIN_KINASE_DOM"/>
    <property type="match status" value="1"/>
</dbReference>
<keyword evidence="2 11" id="KW-0723">Serine/threonine-protein kinase</keyword>
<dbReference type="SMART" id="SM00220">
    <property type="entry name" value="S_TKc"/>
    <property type="match status" value="1"/>
</dbReference>
<dbReference type="Gene3D" id="1.10.510.10">
    <property type="entry name" value="Transferase(Phosphotransferase) domain 1"/>
    <property type="match status" value="1"/>
</dbReference>
<evidence type="ECO:0000256" key="9">
    <source>
        <dbReference type="SAM" id="Phobius"/>
    </source>
</evidence>
<gene>
    <name evidence="11" type="ORF">CP975_34180</name>
</gene>
<evidence type="ECO:0000256" key="7">
    <source>
        <dbReference type="PROSITE-ProRule" id="PRU10141"/>
    </source>
</evidence>
<evidence type="ECO:0000313" key="11">
    <source>
        <dbReference type="EMBL" id="QEV21897.1"/>
    </source>
</evidence>
<accession>A0A5J6HY22</accession>
<keyword evidence="4 7" id="KW-0547">Nucleotide-binding</keyword>
<dbReference type="Proteomes" id="UP000326553">
    <property type="component" value="Chromosome"/>
</dbReference>
<proteinExistence type="predicted"/>
<dbReference type="CDD" id="cd14014">
    <property type="entry name" value="STKc_PknB_like"/>
    <property type="match status" value="1"/>
</dbReference>
<keyword evidence="5 11" id="KW-0418">Kinase</keyword>
<dbReference type="EC" id="2.7.11.1" evidence="1"/>